<evidence type="ECO:0000313" key="12">
    <source>
        <dbReference type="EMBL" id="GGB64985.1"/>
    </source>
</evidence>
<reference evidence="13" key="1">
    <citation type="journal article" date="2019" name="Int. J. Syst. Evol. Microbiol.">
        <title>The Global Catalogue of Microorganisms (GCM) 10K type strain sequencing project: providing services to taxonomists for standard genome sequencing and annotation.</title>
        <authorList>
            <consortium name="The Broad Institute Genomics Platform"/>
            <consortium name="The Broad Institute Genome Sequencing Center for Infectious Disease"/>
            <person name="Wu L."/>
            <person name="Ma J."/>
        </authorList>
    </citation>
    <scope>NUCLEOTIDE SEQUENCE [LARGE SCALE GENOMIC DNA]</scope>
    <source>
        <strain evidence="13">CGMCC 1.15461</strain>
    </source>
</reference>
<evidence type="ECO:0000256" key="7">
    <source>
        <dbReference type="ARBA" id="ARBA00023004"/>
    </source>
</evidence>
<dbReference type="EMBL" id="BMJE01000001">
    <property type="protein sequence ID" value="GGB64985.1"/>
    <property type="molecule type" value="Genomic_DNA"/>
</dbReference>
<accession>A0ABQ1JBW9</accession>
<evidence type="ECO:0000256" key="5">
    <source>
        <dbReference type="ARBA" id="ARBA00022723"/>
    </source>
</evidence>
<protein>
    <recommendedName>
        <fullName evidence="3">cysteine desulfurase</fullName>
        <ecNumber evidence="3">2.8.1.7</ecNumber>
    </recommendedName>
</protein>
<dbReference type="InterPro" id="IPR020578">
    <property type="entry name" value="Aminotrans_V_PyrdxlP_BS"/>
</dbReference>
<dbReference type="Gene3D" id="1.10.260.50">
    <property type="match status" value="1"/>
</dbReference>
<evidence type="ECO:0000256" key="3">
    <source>
        <dbReference type="ARBA" id="ARBA00012239"/>
    </source>
</evidence>
<keyword evidence="5" id="KW-0479">Metal-binding</keyword>
<evidence type="ECO:0000256" key="9">
    <source>
        <dbReference type="ARBA" id="ARBA00050776"/>
    </source>
</evidence>
<dbReference type="InterPro" id="IPR000192">
    <property type="entry name" value="Aminotrans_V_dom"/>
</dbReference>
<keyword evidence="4" id="KW-0808">Transferase</keyword>
<evidence type="ECO:0000256" key="2">
    <source>
        <dbReference type="ARBA" id="ARBA00006490"/>
    </source>
</evidence>
<sequence>MEKIYLDNASTTALLPEVIEEITTILSTQYGNPSSTHSFGRSAKVVLETSRKTIAKLLNAEAREIIFTSGGTEADNLVIRSAVNDLKVQRIITAKTEHHAVLHTVEAVSKQYGTEVVYVNLKANGLPDLEHLEDILKDNKPTLVSLMHVNNETGTIFDLNAIGTLCHQYNAWFHSDTVQSVGKELLDLKNLPVDFAAASAHKFHGPKGVGFAYIKKNITLKGMITGGEQEKGLRAGTEAVHQIAGMAKALEIAYNNLEEERNYISGLKNYLLEQLEVAFPDFKVNGADEGDNNSSHLFYNIVNVMLPLPDEKTAMILFHLDMKGIAVSRGSACQSGSVRPSHVLQELLSEEDIKKPSLRISLSHYNTKQDIDKLIEALKAV</sequence>
<name>A0ABQ1JBW9_9FLAO</name>
<dbReference type="RefSeq" id="WP_188619275.1">
    <property type="nucleotide sequence ID" value="NZ_BMJE01000001.1"/>
</dbReference>
<dbReference type="Proteomes" id="UP000615760">
    <property type="component" value="Unassembled WGS sequence"/>
</dbReference>
<dbReference type="PROSITE" id="PS00595">
    <property type="entry name" value="AA_TRANSFER_CLASS_5"/>
    <property type="match status" value="1"/>
</dbReference>
<comment type="similarity">
    <text evidence="2">Belongs to the class-V pyridoxal-phosphate-dependent aminotransferase family. NifS/IscS subfamily.</text>
</comment>
<evidence type="ECO:0000259" key="11">
    <source>
        <dbReference type="Pfam" id="PF00266"/>
    </source>
</evidence>
<dbReference type="InterPro" id="IPR015424">
    <property type="entry name" value="PyrdxlP-dep_Trfase"/>
</dbReference>
<evidence type="ECO:0000313" key="13">
    <source>
        <dbReference type="Proteomes" id="UP000615760"/>
    </source>
</evidence>
<evidence type="ECO:0000256" key="1">
    <source>
        <dbReference type="ARBA" id="ARBA00001933"/>
    </source>
</evidence>
<evidence type="ECO:0000256" key="4">
    <source>
        <dbReference type="ARBA" id="ARBA00022679"/>
    </source>
</evidence>
<comment type="catalytic activity">
    <reaction evidence="9">
        <text>(sulfur carrier)-H + L-cysteine = (sulfur carrier)-SH + L-alanine</text>
        <dbReference type="Rhea" id="RHEA:43892"/>
        <dbReference type="Rhea" id="RHEA-COMP:14737"/>
        <dbReference type="Rhea" id="RHEA-COMP:14739"/>
        <dbReference type="ChEBI" id="CHEBI:29917"/>
        <dbReference type="ChEBI" id="CHEBI:35235"/>
        <dbReference type="ChEBI" id="CHEBI:57972"/>
        <dbReference type="ChEBI" id="CHEBI:64428"/>
        <dbReference type="EC" id="2.8.1.7"/>
    </reaction>
</comment>
<keyword evidence="8" id="KW-0411">Iron-sulfur</keyword>
<dbReference type="EC" id="2.8.1.7" evidence="3"/>
<organism evidence="12 13">
    <name type="scientific">Flavobacterium suaedae</name>
    <dbReference type="NCBI Taxonomy" id="1767027"/>
    <lineage>
        <taxon>Bacteria</taxon>
        <taxon>Pseudomonadati</taxon>
        <taxon>Bacteroidota</taxon>
        <taxon>Flavobacteriia</taxon>
        <taxon>Flavobacteriales</taxon>
        <taxon>Flavobacteriaceae</taxon>
        <taxon>Flavobacterium</taxon>
    </lineage>
</organism>
<dbReference type="InterPro" id="IPR015421">
    <property type="entry name" value="PyrdxlP-dep_Trfase_major"/>
</dbReference>
<gene>
    <name evidence="12" type="ORF">GCM10007424_01110</name>
</gene>
<evidence type="ECO:0000256" key="6">
    <source>
        <dbReference type="ARBA" id="ARBA00022898"/>
    </source>
</evidence>
<dbReference type="InterPro" id="IPR016454">
    <property type="entry name" value="Cysteine_dSase"/>
</dbReference>
<dbReference type="Gene3D" id="3.90.1150.10">
    <property type="entry name" value="Aspartate Aminotransferase, domain 1"/>
    <property type="match status" value="1"/>
</dbReference>
<dbReference type="PANTHER" id="PTHR11601">
    <property type="entry name" value="CYSTEINE DESULFURYLASE FAMILY MEMBER"/>
    <property type="match status" value="1"/>
</dbReference>
<dbReference type="PIRSF" id="PIRSF005572">
    <property type="entry name" value="NifS"/>
    <property type="match status" value="1"/>
</dbReference>
<evidence type="ECO:0000256" key="8">
    <source>
        <dbReference type="ARBA" id="ARBA00023014"/>
    </source>
</evidence>
<comment type="caution">
    <text evidence="12">The sequence shown here is derived from an EMBL/GenBank/DDBJ whole genome shotgun (WGS) entry which is preliminary data.</text>
</comment>
<dbReference type="Pfam" id="PF00266">
    <property type="entry name" value="Aminotran_5"/>
    <property type="match status" value="1"/>
</dbReference>
<keyword evidence="13" id="KW-1185">Reference proteome</keyword>
<keyword evidence="6" id="KW-0663">Pyridoxal phosphate</keyword>
<proteinExistence type="inferred from homology"/>
<feature type="domain" description="Aminotransferase class V" evidence="11">
    <location>
        <begin position="4"/>
        <end position="374"/>
    </location>
</feature>
<dbReference type="PANTHER" id="PTHR11601:SF34">
    <property type="entry name" value="CYSTEINE DESULFURASE"/>
    <property type="match status" value="1"/>
</dbReference>
<keyword evidence="7" id="KW-0408">Iron</keyword>
<evidence type="ECO:0000256" key="10">
    <source>
        <dbReference type="RuleBase" id="RU004504"/>
    </source>
</evidence>
<dbReference type="InterPro" id="IPR015422">
    <property type="entry name" value="PyrdxlP-dep_Trfase_small"/>
</dbReference>
<dbReference type="SUPFAM" id="SSF53383">
    <property type="entry name" value="PLP-dependent transferases"/>
    <property type="match status" value="1"/>
</dbReference>
<comment type="cofactor">
    <cofactor evidence="1 10">
        <name>pyridoxal 5'-phosphate</name>
        <dbReference type="ChEBI" id="CHEBI:597326"/>
    </cofactor>
</comment>
<dbReference type="Gene3D" id="3.40.640.10">
    <property type="entry name" value="Type I PLP-dependent aspartate aminotransferase-like (Major domain)"/>
    <property type="match status" value="1"/>
</dbReference>